<keyword evidence="3" id="KW-0378">Hydrolase</keyword>
<dbReference type="RefSeq" id="WP_024739477.1">
    <property type="nucleotide sequence ID" value="NZ_JAINVB010000001.1"/>
</dbReference>
<dbReference type="Pfam" id="PF00877">
    <property type="entry name" value="NLPC_P60"/>
    <property type="match status" value="1"/>
</dbReference>
<dbReference type="SUPFAM" id="SSF54001">
    <property type="entry name" value="Cysteine proteinases"/>
    <property type="match status" value="1"/>
</dbReference>
<feature type="chain" id="PRO_5043408770" evidence="5">
    <location>
        <begin position="27"/>
        <end position="252"/>
    </location>
</feature>
<evidence type="ECO:0000259" key="6">
    <source>
        <dbReference type="PROSITE" id="PS51935"/>
    </source>
</evidence>
<feature type="signal peptide" evidence="5">
    <location>
        <begin position="1"/>
        <end position="26"/>
    </location>
</feature>
<dbReference type="AlphaFoldDB" id="A0AAW5F051"/>
<comment type="similarity">
    <text evidence="1">Belongs to the peptidase C40 family.</text>
</comment>
<reference evidence="7" key="1">
    <citation type="journal article" date="2022" name="Cell Host Microbe">
        <title>Colonization of the live biotherapeutic product VE303 and modulation of the microbiota and metabolites in healthy volunteers.</title>
        <authorList>
            <person name="Dsouza M."/>
            <person name="Menon R."/>
            <person name="Crossette E."/>
            <person name="Bhattarai S.K."/>
            <person name="Schneider J."/>
            <person name="Kim Y.G."/>
            <person name="Reddy S."/>
            <person name="Caballero S."/>
            <person name="Felix C."/>
            <person name="Cornacchione L."/>
            <person name="Hendrickson J."/>
            <person name="Watson A.R."/>
            <person name="Minot S.S."/>
            <person name="Greenfield N."/>
            <person name="Schopf L."/>
            <person name="Szabady R."/>
            <person name="Patarroyo J."/>
            <person name="Smith W."/>
            <person name="Harrison P."/>
            <person name="Kuijper E.J."/>
            <person name="Kelly C.P."/>
            <person name="Olle B."/>
            <person name="Bobilev D."/>
            <person name="Silber J.L."/>
            <person name="Bucci V."/>
            <person name="Roberts B."/>
            <person name="Faith J."/>
            <person name="Norman J.M."/>
        </authorList>
    </citation>
    <scope>NUCLEOTIDE SEQUENCE</scope>
    <source>
        <strain evidence="7">VE303-04</strain>
    </source>
</reference>
<dbReference type="PANTHER" id="PTHR47053">
    <property type="entry name" value="MUREIN DD-ENDOPEPTIDASE MEPH-RELATED"/>
    <property type="match status" value="1"/>
</dbReference>
<dbReference type="PROSITE" id="PS51935">
    <property type="entry name" value="NLPC_P60"/>
    <property type="match status" value="1"/>
</dbReference>
<keyword evidence="2" id="KW-0645">Protease</keyword>
<gene>
    <name evidence="7" type="ORF">K5I21_03190</name>
</gene>
<evidence type="ECO:0000256" key="4">
    <source>
        <dbReference type="ARBA" id="ARBA00022807"/>
    </source>
</evidence>
<comment type="caution">
    <text evidence="7">The sequence shown here is derived from an EMBL/GenBank/DDBJ whole genome shotgun (WGS) entry which is preliminary data.</text>
</comment>
<dbReference type="GO" id="GO:0008234">
    <property type="term" value="F:cysteine-type peptidase activity"/>
    <property type="evidence" value="ECO:0007669"/>
    <property type="project" value="UniProtKB-KW"/>
</dbReference>
<dbReference type="Gene3D" id="3.90.1720.10">
    <property type="entry name" value="endopeptidase domain like (from Nostoc punctiforme)"/>
    <property type="match status" value="1"/>
</dbReference>
<dbReference type="InterPro" id="IPR038765">
    <property type="entry name" value="Papain-like_cys_pep_sf"/>
</dbReference>
<evidence type="ECO:0000313" key="8">
    <source>
        <dbReference type="Proteomes" id="UP001203136"/>
    </source>
</evidence>
<evidence type="ECO:0000256" key="3">
    <source>
        <dbReference type="ARBA" id="ARBA00022801"/>
    </source>
</evidence>
<dbReference type="EMBL" id="JAINVB010000001">
    <property type="protein sequence ID" value="MCK0084899.1"/>
    <property type="molecule type" value="Genomic_DNA"/>
</dbReference>
<dbReference type="GO" id="GO:0006508">
    <property type="term" value="P:proteolysis"/>
    <property type="evidence" value="ECO:0007669"/>
    <property type="project" value="UniProtKB-KW"/>
</dbReference>
<dbReference type="InterPro" id="IPR000064">
    <property type="entry name" value="NLP_P60_dom"/>
</dbReference>
<accession>A0AAW5F051</accession>
<keyword evidence="4" id="KW-0788">Thiol protease</keyword>
<feature type="domain" description="NlpC/P60" evidence="6">
    <location>
        <begin position="138"/>
        <end position="252"/>
    </location>
</feature>
<name>A0AAW5F051_CLOSY</name>
<organism evidence="7 8">
    <name type="scientific">Clostridium symbiosum</name>
    <name type="common">Bacteroides symbiosus</name>
    <dbReference type="NCBI Taxonomy" id="1512"/>
    <lineage>
        <taxon>Bacteria</taxon>
        <taxon>Bacillati</taxon>
        <taxon>Bacillota</taxon>
        <taxon>Clostridia</taxon>
        <taxon>Lachnospirales</taxon>
        <taxon>Lachnospiraceae</taxon>
        <taxon>Otoolea</taxon>
    </lineage>
</organism>
<proteinExistence type="inferred from homology"/>
<sequence>MRTGKLMAALMIGMVLTSVNSHPAQAKNSAARAAVYEKSRSDEIQKTETQEKETGKIELQKIELQKIELQKIELQKIGPQEMGLQEIGPQKEETQKNGKAAEEEIRDASGPGKEIIQEQSQMQEQLPPQAAAQETEKVDKGAEVVAFATQFVGNPYKYGGTSLTGGADCSGFVMSVFKQFGIELPRTSREQGRAGTEVGGLENAVPGDIISYKGHIGIYIGQNQLVHASNEREGIKISPATYKRILSIRRVI</sequence>
<evidence type="ECO:0000313" key="7">
    <source>
        <dbReference type="EMBL" id="MCK0084899.1"/>
    </source>
</evidence>
<dbReference type="InterPro" id="IPR051202">
    <property type="entry name" value="Peptidase_C40"/>
</dbReference>
<evidence type="ECO:0000256" key="5">
    <source>
        <dbReference type="SAM" id="SignalP"/>
    </source>
</evidence>
<evidence type="ECO:0000256" key="2">
    <source>
        <dbReference type="ARBA" id="ARBA00022670"/>
    </source>
</evidence>
<keyword evidence="5" id="KW-0732">Signal</keyword>
<evidence type="ECO:0000256" key="1">
    <source>
        <dbReference type="ARBA" id="ARBA00007074"/>
    </source>
</evidence>
<dbReference type="PANTHER" id="PTHR47053:SF1">
    <property type="entry name" value="MUREIN DD-ENDOPEPTIDASE MEPH-RELATED"/>
    <property type="match status" value="1"/>
</dbReference>
<dbReference type="Proteomes" id="UP001203136">
    <property type="component" value="Unassembled WGS sequence"/>
</dbReference>
<protein>
    <submittedName>
        <fullName evidence="7">C40 family peptidase</fullName>
    </submittedName>
</protein>